<evidence type="ECO:0000256" key="6">
    <source>
        <dbReference type="ARBA" id="ARBA00030025"/>
    </source>
</evidence>
<dbReference type="InterPro" id="IPR016633">
    <property type="entry name" value="EarP"/>
</dbReference>
<dbReference type="Pfam" id="PF10093">
    <property type="entry name" value="EarP"/>
    <property type="match status" value="1"/>
</dbReference>
<evidence type="ECO:0000256" key="4">
    <source>
        <dbReference type="ARBA" id="ARBA00024346"/>
    </source>
</evidence>
<dbReference type="OrthoDB" id="209085at2"/>
<comment type="function">
    <text evidence="3">Protein-arginine rhamnosyltransferase that catalyzes the transfer of a single rhamnose to elongation factor P (EF-P) on 'Lys-32', a modification required for EF-P-dependent rescue of polyproline stalled ribosomes.</text>
</comment>
<keyword evidence="1" id="KW-0328">Glycosyltransferase</keyword>
<keyword evidence="9" id="KW-1185">Reference proteome</keyword>
<proteinExistence type="inferred from homology"/>
<dbReference type="Proteomes" id="UP000252357">
    <property type="component" value="Unassembled WGS sequence"/>
</dbReference>
<sequence>MHAAAPFSCDIFCRVIDNYGDIGVCWRLARQLVDEYQWAVRLLVDDLQSLAKLVPTVDPTLAQQRIAGLVIWQWEQAPSATPAQMVVEAFACDPPVTYLQRMAQQTPPPAWVNLEYLSAETWVEDCHGLVSRHPQLGLEKVFVFPGFSPRTGGLLREKGLLAAASAFNLSPAAADQFWTTQGLTLRAQAPRLFFFTYASPHIPALLDAWLSHGQALEILLPPTPATPQVEAWLAAHPNQTLLRVHPLPFLPQAEFDRLLWASDLLFVRGEDSLVRAQWAAKPMIWHIYPQAEQAHLPKLAAFYSHYSQGLTASALAAQTALNQAWCDTNRAVDFAPLWANWRQHLPEIQSHALSWRAELSQQPDLATVLVSQAYKKWGQ</sequence>
<dbReference type="GO" id="GO:0106361">
    <property type="term" value="F:protein-arginine rhamnosyltransferase activity"/>
    <property type="evidence" value="ECO:0007669"/>
    <property type="project" value="InterPro"/>
</dbReference>
<organism evidence="8 9">
    <name type="scientific">Parvibium lacunae</name>
    <dbReference type="NCBI Taxonomy" id="1888893"/>
    <lineage>
        <taxon>Bacteria</taxon>
        <taxon>Pseudomonadati</taxon>
        <taxon>Pseudomonadota</taxon>
        <taxon>Betaproteobacteria</taxon>
        <taxon>Burkholderiales</taxon>
        <taxon>Alcaligenaceae</taxon>
        <taxon>Parvibium</taxon>
    </lineage>
</organism>
<evidence type="ECO:0000256" key="7">
    <source>
        <dbReference type="ARBA" id="ARBA00048472"/>
    </source>
</evidence>
<protein>
    <recommendedName>
        <fullName evidence="5">Protein-arginine rhamnosyltransferase</fullName>
    </recommendedName>
    <alternativeName>
        <fullName evidence="6">EF-P arginine rhamnosyltransferase</fullName>
    </alternativeName>
</protein>
<evidence type="ECO:0000256" key="5">
    <source>
        <dbReference type="ARBA" id="ARBA00024416"/>
    </source>
</evidence>
<dbReference type="EMBL" id="QPGB01000002">
    <property type="protein sequence ID" value="RCS58619.1"/>
    <property type="molecule type" value="Genomic_DNA"/>
</dbReference>
<name>A0A368L4W3_9BURK</name>
<evidence type="ECO:0000313" key="8">
    <source>
        <dbReference type="EMBL" id="RCS58619.1"/>
    </source>
</evidence>
<evidence type="ECO:0000256" key="1">
    <source>
        <dbReference type="ARBA" id="ARBA00022676"/>
    </source>
</evidence>
<dbReference type="AlphaFoldDB" id="A0A368L4W3"/>
<evidence type="ECO:0000256" key="2">
    <source>
        <dbReference type="ARBA" id="ARBA00022679"/>
    </source>
</evidence>
<comment type="catalytic activity">
    <reaction evidence="7">
        <text>dTDP-beta-L-rhamnose + L-arginyl-[protein] = N(omega)-(alpha-L-rhamnosyl)-L-arginyl-[protein] + dTDP + H(+)</text>
        <dbReference type="Rhea" id="RHEA:66692"/>
        <dbReference type="Rhea" id="RHEA-COMP:10532"/>
        <dbReference type="Rhea" id="RHEA-COMP:17096"/>
        <dbReference type="ChEBI" id="CHEBI:15378"/>
        <dbReference type="ChEBI" id="CHEBI:29965"/>
        <dbReference type="ChEBI" id="CHEBI:57510"/>
        <dbReference type="ChEBI" id="CHEBI:58369"/>
        <dbReference type="ChEBI" id="CHEBI:167445"/>
    </reaction>
    <physiologicalReaction direction="left-to-right" evidence="7">
        <dbReference type="Rhea" id="RHEA:66693"/>
    </physiologicalReaction>
</comment>
<dbReference type="GO" id="GO:0003746">
    <property type="term" value="F:translation elongation factor activity"/>
    <property type="evidence" value="ECO:0007669"/>
    <property type="project" value="UniProtKB-KW"/>
</dbReference>
<reference evidence="8 9" key="1">
    <citation type="journal article" date="2018" name="Int. J. Syst. Evol. Microbiol.">
        <title>Parvibium lacunae gen. nov., sp. nov., a new member of the family Alcaligenaceae isolated from a freshwater pond.</title>
        <authorList>
            <person name="Chen W.M."/>
            <person name="Xie P.B."/>
            <person name="Hsu M.Y."/>
            <person name="Sheu S.Y."/>
        </authorList>
    </citation>
    <scope>NUCLEOTIDE SEQUENCE [LARGE SCALE GENOMIC DNA]</scope>
    <source>
        <strain evidence="8 9">KMB9</strain>
    </source>
</reference>
<evidence type="ECO:0000313" key="9">
    <source>
        <dbReference type="Proteomes" id="UP000252357"/>
    </source>
</evidence>
<dbReference type="RefSeq" id="WP_114402704.1">
    <property type="nucleotide sequence ID" value="NZ_QPGB01000002.1"/>
</dbReference>
<comment type="caution">
    <text evidence="8">The sequence shown here is derived from an EMBL/GenBank/DDBJ whole genome shotgun (WGS) entry which is preliminary data.</text>
</comment>
<comment type="similarity">
    <text evidence="4">Belongs to the glycosyltransferase 104 family.</text>
</comment>
<keyword evidence="2 8" id="KW-0808">Transferase</keyword>
<dbReference type="PIRSF" id="PIRSF015557">
    <property type="entry name" value="UCP015557"/>
    <property type="match status" value="1"/>
</dbReference>
<keyword evidence="8" id="KW-0251">Elongation factor</keyword>
<gene>
    <name evidence="8" type="primary">earP</name>
    <name evidence="8" type="ORF">DU000_07390</name>
</gene>
<accession>A0A368L4W3</accession>
<dbReference type="NCBIfam" id="TIGR03837">
    <property type="entry name" value="efp_Arg_rhamno"/>
    <property type="match status" value="1"/>
</dbReference>
<keyword evidence="8" id="KW-0648">Protein biosynthesis</keyword>
<evidence type="ECO:0000256" key="3">
    <source>
        <dbReference type="ARBA" id="ARBA00024303"/>
    </source>
</evidence>